<name>A0A323V1A7_9RHOO</name>
<dbReference type="AlphaFoldDB" id="A0A323V1A7"/>
<protein>
    <submittedName>
        <fullName evidence="1">Molecular chaperone Tir</fullName>
    </submittedName>
</protein>
<dbReference type="EMBL" id="QKOE01000002">
    <property type="protein sequence ID" value="PZA17863.1"/>
    <property type="molecule type" value="Genomic_DNA"/>
</dbReference>
<dbReference type="Gene3D" id="3.40.50.10140">
    <property type="entry name" value="Toll/interleukin-1 receptor homology (TIR) domain"/>
    <property type="match status" value="1"/>
</dbReference>
<comment type="caution">
    <text evidence="1">The sequence shown here is derived from an EMBL/GenBank/DDBJ whole genome shotgun (WGS) entry which is preliminary data.</text>
</comment>
<dbReference type="Proteomes" id="UP000248259">
    <property type="component" value="Unassembled WGS sequence"/>
</dbReference>
<gene>
    <name evidence="1" type="ORF">DNK49_04915</name>
</gene>
<evidence type="ECO:0000313" key="2">
    <source>
        <dbReference type="Proteomes" id="UP000248259"/>
    </source>
</evidence>
<organism evidence="1 2">
    <name type="scientific">Parazoarcus communis SWub3 = DSM 12120</name>
    <dbReference type="NCBI Taxonomy" id="1121029"/>
    <lineage>
        <taxon>Bacteria</taxon>
        <taxon>Pseudomonadati</taxon>
        <taxon>Pseudomonadota</taxon>
        <taxon>Betaproteobacteria</taxon>
        <taxon>Rhodocyclales</taxon>
        <taxon>Zoogloeaceae</taxon>
        <taxon>Parazoarcus</taxon>
    </lineage>
</organism>
<dbReference type="SUPFAM" id="SSF52200">
    <property type="entry name" value="Toll/Interleukin receptor TIR domain"/>
    <property type="match status" value="1"/>
</dbReference>
<reference evidence="1 2" key="1">
    <citation type="submission" date="2018-06" db="EMBL/GenBank/DDBJ databases">
        <title>Azoarcus communis strain SWub3 genome.</title>
        <authorList>
            <person name="Zorraquino Salvo V."/>
            <person name="Toubiana D."/>
            <person name="Blumwald E."/>
        </authorList>
    </citation>
    <scope>NUCLEOTIDE SEQUENCE [LARGE SCALE GENOMIC DNA]</scope>
    <source>
        <strain evidence="1 2">SWub3</strain>
    </source>
</reference>
<evidence type="ECO:0000313" key="1">
    <source>
        <dbReference type="EMBL" id="PZA17863.1"/>
    </source>
</evidence>
<sequence length="365" mass="40699">MAYVGSPFEHDLFISYSHGDDGKGRGILRPWSQAFARELENELRFDFRLTRSLNVFFDAGERPGEGIDPMDGLHPQLQAHAGSSGLLVVLMSPHYLASRWCERERSWWLDGQHALGLPTQERIAIVRMAPTEPPWPAEFCDAQGEPLVGFQFHERVGTCRPLGWTELPDAFGKDFRAALVELAGHLALKLDALKVRTSALQRIQDEARRLQAHGGQAIYLHGRDDNRTTWERTALALSDEGFAVFPGEPDPPVSEPEARLKLNEQRVDTLGNCDALLLLGTADGRALDLDLMEVGRHNRQSARARSHRLLPCGVLDTVGPPVATEIRKRAARNLQADWLDGTTEPWLPRVHQWLTDKGTAAVQAP</sequence>
<dbReference type="RefSeq" id="WP_110523206.1">
    <property type="nucleotide sequence ID" value="NZ_QKOE01000002.1"/>
</dbReference>
<accession>A0A323V1A7</accession>
<dbReference type="OrthoDB" id="104289at2"/>
<proteinExistence type="predicted"/>
<dbReference type="InterPro" id="IPR035897">
    <property type="entry name" value="Toll_tir_struct_dom_sf"/>
</dbReference>
<keyword evidence="2" id="KW-1185">Reference proteome</keyword>